<feature type="region of interest" description="Disordered" evidence="1">
    <location>
        <begin position="1"/>
        <end position="21"/>
    </location>
</feature>
<name>A0A0A9GX09_ARUDO</name>
<feature type="compositionally biased region" description="Basic residues" evidence="1">
    <location>
        <begin position="1"/>
        <end position="10"/>
    </location>
</feature>
<protein>
    <submittedName>
        <fullName evidence="2">Uncharacterized protein</fullName>
    </submittedName>
</protein>
<evidence type="ECO:0000256" key="1">
    <source>
        <dbReference type="SAM" id="MobiDB-lite"/>
    </source>
</evidence>
<organism evidence="2">
    <name type="scientific">Arundo donax</name>
    <name type="common">Giant reed</name>
    <name type="synonym">Donax arundinaceus</name>
    <dbReference type="NCBI Taxonomy" id="35708"/>
    <lineage>
        <taxon>Eukaryota</taxon>
        <taxon>Viridiplantae</taxon>
        <taxon>Streptophyta</taxon>
        <taxon>Embryophyta</taxon>
        <taxon>Tracheophyta</taxon>
        <taxon>Spermatophyta</taxon>
        <taxon>Magnoliopsida</taxon>
        <taxon>Liliopsida</taxon>
        <taxon>Poales</taxon>
        <taxon>Poaceae</taxon>
        <taxon>PACMAD clade</taxon>
        <taxon>Arundinoideae</taxon>
        <taxon>Arundineae</taxon>
        <taxon>Arundo</taxon>
    </lineage>
</organism>
<dbReference type="EMBL" id="GBRH01172788">
    <property type="protein sequence ID" value="JAE25108.1"/>
    <property type="molecule type" value="Transcribed_RNA"/>
</dbReference>
<dbReference type="AlphaFoldDB" id="A0A0A9GX09"/>
<sequence length="21" mass="2553">MDYNKKHIKTKHELLINPTKT</sequence>
<evidence type="ECO:0000313" key="2">
    <source>
        <dbReference type="EMBL" id="JAE25108.1"/>
    </source>
</evidence>
<accession>A0A0A9GX09</accession>
<reference evidence="2" key="1">
    <citation type="submission" date="2014-09" db="EMBL/GenBank/DDBJ databases">
        <authorList>
            <person name="Magalhaes I.L.F."/>
            <person name="Oliveira U."/>
            <person name="Santos F.R."/>
            <person name="Vidigal T.H.D.A."/>
            <person name="Brescovit A.D."/>
            <person name="Santos A.J."/>
        </authorList>
    </citation>
    <scope>NUCLEOTIDE SEQUENCE</scope>
    <source>
        <tissue evidence="2">Shoot tissue taken approximately 20 cm above the soil surface</tissue>
    </source>
</reference>
<reference evidence="2" key="2">
    <citation type="journal article" date="2015" name="Data Brief">
        <title>Shoot transcriptome of the giant reed, Arundo donax.</title>
        <authorList>
            <person name="Barrero R.A."/>
            <person name="Guerrero F.D."/>
            <person name="Moolhuijzen P."/>
            <person name="Goolsby J.A."/>
            <person name="Tidwell J."/>
            <person name="Bellgard S.E."/>
            <person name="Bellgard M.I."/>
        </authorList>
    </citation>
    <scope>NUCLEOTIDE SEQUENCE</scope>
    <source>
        <tissue evidence="2">Shoot tissue taken approximately 20 cm above the soil surface</tissue>
    </source>
</reference>
<proteinExistence type="predicted"/>